<dbReference type="GO" id="GO:0003677">
    <property type="term" value="F:DNA binding"/>
    <property type="evidence" value="ECO:0007669"/>
    <property type="project" value="UniProtKB-UniRule"/>
</dbReference>
<protein>
    <recommendedName>
        <fullName evidence="9">Tyrosine recombinase XerC</fullName>
    </recommendedName>
</protein>
<evidence type="ECO:0000256" key="5">
    <source>
        <dbReference type="ARBA" id="ARBA00022908"/>
    </source>
</evidence>
<comment type="similarity">
    <text evidence="9">Belongs to the 'phage' integrase family. XerC subfamily.</text>
</comment>
<dbReference type="InterPro" id="IPR013762">
    <property type="entry name" value="Integrase-like_cat_sf"/>
</dbReference>
<dbReference type="PANTHER" id="PTHR30349:SF81">
    <property type="entry name" value="TYROSINE RECOMBINASE XERC"/>
    <property type="match status" value="1"/>
</dbReference>
<comment type="function">
    <text evidence="9">Site-specific tyrosine recombinase, which acts by catalyzing the cutting and rejoining of the recombining DNA molecules. The XerC-XerD complex is essential to convert dimers of the bacterial chromosome into monomers to permit their segregation at cell division. It also contributes to the segregational stability of plasmids.</text>
</comment>
<evidence type="ECO:0000256" key="2">
    <source>
        <dbReference type="ARBA" id="ARBA00022490"/>
    </source>
</evidence>
<dbReference type="InterPro" id="IPR044068">
    <property type="entry name" value="CB"/>
</dbReference>
<proteinExistence type="inferred from homology"/>
<dbReference type="KEGG" id="caml:H6X83_06690"/>
<reference evidence="12 13" key="1">
    <citation type="submission" date="2020-08" db="EMBL/GenBank/DDBJ databases">
        <authorList>
            <person name="Ren C."/>
            <person name="Gu Y."/>
            <person name="Xu Y."/>
        </authorList>
    </citation>
    <scope>NUCLEOTIDE SEQUENCE [LARGE SCALE GENOMIC DNA]</scope>
    <source>
        <strain evidence="12 13">LBM18003</strain>
    </source>
</reference>
<evidence type="ECO:0000256" key="8">
    <source>
        <dbReference type="ARBA" id="ARBA00023306"/>
    </source>
</evidence>
<dbReference type="PROSITE" id="PS51898">
    <property type="entry name" value="TYR_RECOMBINASE"/>
    <property type="match status" value="1"/>
</dbReference>
<dbReference type="Proteomes" id="UP000516046">
    <property type="component" value="Chromosome"/>
</dbReference>
<feature type="active site" description="O-(3'-phospho-DNA)-tyrosine intermediate" evidence="9">
    <location>
        <position position="275"/>
    </location>
</feature>
<keyword evidence="6 9" id="KW-0238">DNA-binding</keyword>
<evidence type="ECO:0000256" key="6">
    <source>
        <dbReference type="ARBA" id="ARBA00023125"/>
    </source>
</evidence>
<dbReference type="InterPro" id="IPR010998">
    <property type="entry name" value="Integrase_recombinase_N"/>
</dbReference>
<dbReference type="GO" id="GO:0009037">
    <property type="term" value="F:tyrosine-based site-specific recombinase activity"/>
    <property type="evidence" value="ECO:0007669"/>
    <property type="project" value="UniProtKB-UniRule"/>
</dbReference>
<comment type="subunit">
    <text evidence="9">Forms a cyclic heterotetrameric complex composed of two molecules of XerC and two molecules of XerD.</text>
</comment>
<dbReference type="GO" id="GO:0005737">
    <property type="term" value="C:cytoplasm"/>
    <property type="evidence" value="ECO:0007669"/>
    <property type="project" value="UniProtKB-SubCell"/>
</dbReference>
<dbReference type="HAMAP" id="MF_01808">
    <property type="entry name" value="Recomb_XerC_XerD"/>
    <property type="match status" value="1"/>
</dbReference>
<dbReference type="RefSeq" id="WP_212508345.1">
    <property type="nucleotide sequence ID" value="NZ_CP060696.1"/>
</dbReference>
<evidence type="ECO:0000256" key="7">
    <source>
        <dbReference type="ARBA" id="ARBA00023172"/>
    </source>
</evidence>
<dbReference type="InterPro" id="IPR050090">
    <property type="entry name" value="Tyrosine_recombinase_XerCD"/>
</dbReference>
<evidence type="ECO:0000256" key="3">
    <source>
        <dbReference type="ARBA" id="ARBA00022618"/>
    </source>
</evidence>
<keyword evidence="5 9" id="KW-0229">DNA integration</keyword>
<feature type="active site" evidence="9">
    <location>
        <position position="171"/>
    </location>
</feature>
<dbReference type="InterPro" id="IPR023009">
    <property type="entry name" value="Tyrosine_recombinase_XerC/XerD"/>
</dbReference>
<dbReference type="PANTHER" id="PTHR30349">
    <property type="entry name" value="PHAGE INTEGRASE-RELATED"/>
    <property type="match status" value="1"/>
</dbReference>
<evidence type="ECO:0000259" key="11">
    <source>
        <dbReference type="PROSITE" id="PS51900"/>
    </source>
</evidence>
<evidence type="ECO:0000313" key="12">
    <source>
        <dbReference type="EMBL" id="QNO19278.1"/>
    </source>
</evidence>
<evidence type="ECO:0000259" key="10">
    <source>
        <dbReference type="PROSITE" id="PS51898"/>
    </source>
</evidence>
<keyword evidence="13" id="KW-1185">Reference proteome</keyword>
<organism evidence="12 13">
    <name type="scientific">Caproicibacterium amylolyticum</name>
    <dbReference type="NCBI Taxonomy" id="2766537"/>
    <lineage>
        <taxon>Bacteria</taxon>
        <taxon>Bacillati</taxon>
        <taxon>Bacillota</taxon>
        <taxon>Clostridia</taxon>
        <taxon>Eubacteriales</taxon>
        <taxon>Oscillospiraceae</taxon>
        <taxon>Caproicibacterium</taxon>
    </lineage>
</organism>
<evidence type="ECO:0000256" key="9">
    <source>
        <dbReference type="HAMAP-Rule" id="MF_01808"/>
    </source>
</evidence>
<feature type="domain" description="Core-binding (CB)" evidence="11">
    <location>
        <begin position="1"/>
        <end position="85"/>
    </location>
</feature>
<dbReference type="InterPro" id="IPR011010">
    <property type="entry name" value="DNA_brk_join_enz"/>
</dbReference>
<dbReference type="GO" id="GO:0007059">
    <property type="term" value="P:chromosome segregation"/>
    <property type="evidence" value="ECO:0007669"/>
    <property type="project" value="UniProtKB-UniRule"/>
</dbReference>
<dbReference type="SUPFAM" id="SSF47823">
    <property type="entry name" value="lambda integrase-like, N-terminal domain"/>
    <property type="match status" value="1"/>
</dbReference>
<evidence type="ECO:0000256" key="1">
    <source>
        <dbReference type="ARBA" id="ARBA00004496"/>
    </source>
</evidence>
<dbReference type="CDD" id="cd00798">
    <property type="entry name" value="INT_XerDC_C"/>
    <property type="match status" value="1"/>
</dbReference>
<evidence type="ECO:0000313" key="13">
    <source>
        <dbReference type="Proteomes" id="UP000516046"/>
    </source>
</evidence>
<accession>A0A7G9WKR6</accession>
<dbReference type="GO" id="GO:0006313">
    <property type="term" value="P:DNA transposition"/>
    <property type="evidence" value="ECO:0007669"/>
    <property type="project" value="UniProtKB-UniRule"/>
</dbReference>
<keyword evidence="3 9" id="KW-0132">Cell division</keyword>
<dbReference type="InterPro" id="IPR004107">
    <property type="entry name" value="Integrase_SAM-like_N"/>
</dbReference>
<keyword evidence="2 9" id="KW-0963">Cytoplasm</keyword>
<keyword evidence="8 9" id="KW-0131">Cell cycle</keyword>
<dbReference type="Gene3D" id="1.10.150.130">
    <property type="match status" value="1"/>
</dbReference>
<dbReference type="NCBIfam" id="NF001399">
    <property type="entry name" value="PRK00283.1"/>
    <property type="match status" value="1"/>
</dbReference>
<name>A0A7G9WKR6_9FIRM</name>
<feature type="active site" evidence="9">
    <location>
        <position position="240"/>
    </location>
</feature>
<feature type="active site" evidence="9">
    <location>
        <position position="266"/>
    </location>
</feature>
<gene>
    <name evidence="9" type="primary">xerC</name>
    <name evidence="12" type="ORF">H6X83_06690</name>
</gene>
<feature type="active site" evidence="9">
    <location>
        <position position="243"/>
    </location>
</feature>
<evidence type="ECO:0000256" key="4">
    <source>
        <dbReference type="ARBA" id="ARBA00022829"/>
    </source>
</evidence>
<dbReference type="GO" id="GO:0051301">
    <property type="term" value="P:cell division"/>
    <property type="evidence" value="ECO:0007669"/>
    <property type="project" value="UniProtKB-KW"/>
</dbReference>
<comment type="subcellular location">
    <subcellularLocation>
        <location evidence="1 9">Cytoplasm</location>
    </subcellularLocation>
</comment>
<dbReference type="Pfam" id="PF00589">
    <property type="entry name" value="Phage_integrase"/>
    <property type="match status" value="1"/>
</dbReference>
<dbReference type="Gene3D" id="1.10.443.10">
    <property type="entry name" value="Intergrase catalytic core"/>
    <property type="match status" value="1"/>
</dbReference>
<dbReference type="EMBL" id="CP060696">
    <property type="protein sequence ID" value="QNO19278.1"/>
    <property type="molecule type" value="Genomic_DNA"/>
</dbReference>
<dbReference type="PROSITE" id="PS51900">
    <property type="entry name" value="CB"/>
    <property type="match status" value="1"/>
</dbReference>
<keyword evidence="7 9" id="KW-0233">DNA recombination</keyword>
<keyword evidence="4 9" id="KW-0159">Chromosome partition</keyword>
<dbReference type="Pfam" id="PF02899">
    <property type="entry name" value="Phage_int_SAM_1"/>
    <property type="match status" value="1"/>
</dbReference>
<sequence>MKDYCSEFGTYLSDVKGVSPNTLDSYLRDTTDYLHFLQNIKIPSPVMATQETVEKYVARLHEQQKSTSTITRHTASIRCFYQFLILNGEASTNPAKGIKLEKAPQKLPEILSGSEIELLLAQPDTKQPKGCRDKAMLELLYATGIRVTELVNLNVGDVNLHTGVLYCHSEKGDRIIPIYQQAVTAVSDYIFRIRRTIADPGDGQALFTNLNGHRLTRQGFWKIIKGYTEQAGIAKEITPHTLRHSFALHLLENGADLRDIQHMLGHADISSTQVYIHLLNDHVKEVYNHCHPRAKLG</sequence>
<dbReference type="SUPFAM" id="SSF56349">
    <property type="entry name" value="DNA breaking-rejoining enzymes"/>
    <property type="match status" value="1"/>
</dbReference>
<dbReference type="InterPro" id="IPR002104">
    <property type="entry name" value="Integrase_catalytic"/>
</dbReference>
<dbReference type="AlphaFoldDB" id="A0A7G9WKR6"/>
<feature type="domain" description="Tyr recombinase" evidence="10">
    <location>
        <begin position="106"/>
        <end position="288"/>
    </location>
</feature>
<feature type="active site" evidence="9">
    <location>
        <position position="146"/>
    </location>
</feature>